<feature type="transmembrane region" description="Helical" evidence="1">
    <location>
        <begin position="209"/>
        <end position="231"/>
    </location>
</feature>
<evidence type="ECO:0008006" key="3">
    <source>
        <dbReference type="Google" id="ProtNLM"/>
    </source>
</evidence>
<sequence>MSGVFVLAAILTPLAAPAELMLNQGSLRPPLTLGIVRELVNTPSLRRITLAATLGSILMGQFFSSFTLVFSGVADSPLMRALFYTLNGALVVIIQLPVSQVVERSLLRGSSVQSVLVAGVCILGLSMPLFAARSGTIGVVLVCCGVVLFSLGETVFTPILNVAFANATEGRPVVESMNMRQITSAAGESIGVWAGLSLLVSLTAHQFDILYWVGLFTLAAMTLLTLIPRLWRTNNASIALRVSNGDDRRSADGEDRHRVHR</sequence>
<evidence type="ECO:0000313" key="2">
    <source>
        <dbReference type="EMBL" id="MPN21321.1"/>
    </source>
</evidence>
<dbReference type="SUPFAM" id="SSF103473">
    <property type="entry name" value="MFS general substrate transporter"/>
    <property type="match status" value="1"/>
</dbReference>
<name>A0A645G384_9ZZZZ</name>
<feature type="transmembrane region" description="Helical" evidence="1">
    <location>
        <begin position="114"/>
        <end position="132"/>
    </location>
</feature>
<feature type="transmembrane region" description="Helical" evidence="1">
    <location>
        <begin position="82"/>
        <end position="102"/>
    </location>
</feature>
<feature type="transmembrane region" description="Helical" evidence="1">
    <location>
        <begin position="48"/>
        <end position="70"/>
    </location>
</feature>
<keyword evidence="1" id="KW-0812">Transmembrane</keyword>
<dbReference type="InterPro" id="IPR036259">
    <property type="entry name" value="MFS_trans_sf"/>
</dbReference>
<dbReference type="Gene3D" id="1.20.1250.20">
    <property type="entry name" value="MFS general substrate transporter like domains"/>
    <property type="match status" value="1"/>
</dbReference>
<dbReference type="AlphaFoldDB" id="A0A645G384"/>
<protein>
    <recommendedName>
        <fullName evidence="3">Major facilitator superfamily (MFS) profile domain-containing protein</fullName>
    </recommendedName>
</protein>
<keyword evidence="1" id="KW-1133">Transmembrane helix</keyword>
<gene>
    <name evidence="2" type="ORF">SDC9_168700</name>
</gene>
<proteinExistence type="predicted"/>
<comment type="caution">
    <text evidence="2">The sequence shown here is derived from an EMBL/GenBank/DDBJ whole genome shotgun (WGS) entry which is preliminary data.</text>
</comment>
<evidence type="ECO:0000256" key="1">
    <source>
        <dbReference type="SAM" id="Phobius"/>
    </source>
</evidence>
<organism evidence="2">
    <name type="scientific">bioreactor metagenome</name>
    <dbReference type="NCBI Taxonomy" id="1076179"/>
    <lineage>
        <taxon>unclassified sequences</taxon>
        <taxon>metagenomes</taxon>
        <taxon>ecological metagenomes</taxon>
    </lineage>
</organism>
<accession>A0A645G384</accession>
<feature type="transmembrane region" description="Helical" evidence="1">
    <location>
        <begin position="139"/>
        <end position="164"/>
    </location>
</feature>
<keyword evidence="1" id="KW-0472">Membrane</keyword>
<reference evidence="2" key="1">
    <citation type="submission" date="2019-08" db="EMBL/GenBank/DDBJ databases">
        <authorList>
            <person name="Kucharzyk K."/>
            <person name="Murdoch R.W."/>
            <person name="Higgins S."/>
            <person name="Loffler F."/>
        </authorList>
    </citation>
    <scope>NUCLEOTIDE SEQUENCE</scope>
</reference>
<dbReference type="EMBL" id="VSSQ01069282">
    <property type="protein sequence ID" value="MPN21321.1"/>
    <property type="molecule type" value="Genomic_DNA"/>
</dbReference>